<name>B4GUF9_DROPE</name>
<organism evidence="4">
    <name type="scientific">Drosophila persimilis</name>
    <name type="common">Fruit fly</name>
    <dbReference type="NCBI Taxonomy" id="7234"/>
    <lineage>
        <taxon>Eukaryota</taxon>
        <taxon>Metazoa</taxon>
        <taxon>Ecdysozoa</taxon>
        <taxon>Arthropoda</taxon>
        <taxon>Hexapoda</taxon>
        <taxon>Insecta</taxon>
        <taxon>Pterygota</taxon>
        <taxon>Neoptera</taxon>
        <taxon>Endopterygota</taxon>
        <taxon>Diptera</taxon>
        <taxon>Brachycera</taxon>
        <taxon>Muscomorpha</taxon>
        <taxon>Ephydroidea</taxon>
        <taxon>Drosophilidae</taxon>
        <taxon>Drosophila</taxon>
        <taxon>Sophophora</taxon>
    </lineage>
</organism>
<dbReference type="AlphaFoldDB" id="B4GUF9"/>
<dbReference type="OrthoDB" id="7872732at2759"/>
<feature type="chain" id="PRO_5002804414" evidence="2">
    <location>
        <begin position="21"/>
        <end position="206"/>
    </location>
</feature>
<evidence type="ECO:0000256" key="1">
    <source>
        <dbReference type="SAM" id="MobiDB-lite"/>
    </source>
</evidence>
<dbReference type="HOGENOM" id="CLU_1225957_0_0_1"/>
<gene>
    <name evidence="3" type="primary">Dper\GL24714</name>
    <name evidence="3" type="ORF">Dper_GL24714</name>
</gene>
<dbReference type="GO" id="GO:0006355">
    <property type="term" value="P:regulation of DNA-templated transcription"/>
    <property type="evidence" value="ECO:0007669"/>
    <property type="project" value="EnsemblMetazoa"/>
</dbReference>
<sequence length="206" mass="22668">MRSLALAVVIFAGILAYSSAAPQITRGDLTWLENILRGLGSQNSTIRFGNNTLIVSGVSTASANVNPSPAEPHRPHHPNQSWGNWGPGYGGYWRMVPSENGEIVEELENNNSYDSNDFAFDLAEDESVEDIIEEDQSDEDQSISDASSEAEDELDEEADEDEDDLEEGSDQEDVNESQDEEVDLEEDAADKELDEIESELPAEKTN</sequence>
<dbReference type="eggNOG" id="ENOG502T957">
    <property type="taxonomic scope" value="Eukaryota"/>
</dbReference>
<dbReference type="GO" id="GO:0035034">
    <property type="term" value="F:histone acetyltransferase regulator activity"/>
    <property type="evidence" value="ECO:0007669"/>
    <property type="project" value="EnsemblMetazoa"/>
</dbReference>
<feature type="region of interest" description="Disordered" evidence="1">
    <location>
        <begin position="133"/>
        <end position="206"/>
    </location>
</feature>
<dbReference type="PhylomeDB" id="B4GUF9"/>
<accession>B4GUF9</accession>
<feature type="compositionally biased region" description="Acidic residues" evidence="1">
    <location>
        <begin position="133"/>
        <end position="200"/>
    </location>
</feature>
<dbReference type="EMBL" id="CH479191">
    <property type="protein sequence ID" value="EDW26242.1"/>
    <property type="molecule type" value="Genomic_DNA"/>
</dbReference>
<evidence type="ECO:0000313" key="3">
    <source>
        <dbReference type="EMBL" id="EDW26242.1"/>
    </source>
</evidence>
<evidence type="ECO:0000313" key="4">
    <source>
        <dbReference type="Proteomes" id="UP000008744"/>
    </source>
</evidence>
<dbReference type="Proteomes" id="UP000008744">
    <property type="component" value="Unassembled WGS sequence"/>
</dbReference>
<evidence type="ECO:0000256" key="2">
    <source>
        <dbReference type="SAM" id="SignalP"/>
    </source>
</evidence>
<protein>
    <submittedName>
        <fullName evidence="3">GL24714</fullName>
    </submittedName>
</protein>
<reference evidence="3 4" key="1">
    <citation type="journal article" date="2007" name="Nature">
        <title>Evolution of genes and genomes on the Drosophila phylogeny.</title>
        <authorList>
            <consortium name="Drosophila 12 Genomes Consortium"/>
            <person name="Clark A.G."/>
            <person name="Eisen M.B."/>
            <person name="Smith D.R."/>
            <person name="Bergman C.M."/>
            <person name="Oliver B."/>
            <person name="Markow T.A."/>
            <person name="Kaufman T.C."/>
            <person name="Kellis M."/>
            <person name="Gelbart W."/>
            <person name="Iyer V.N."/>
            <person name="Pollard D.A."/>
            <person name="Sackton T.B."/>
            <person name="Larracuente A.M."/>
            <person name="Singh N.D."/>
            <person name="Abad J.P."/>
            <person name="Abt D.N."/>
            <person name="Adryan B."/>
            <person name="Aguade M."/>
            <person name="Akashi H."/>
            <person name="Anderson W.W."/>
            <person name="Aquadro C.F."/>
            <person name="Ardell D.H."/>
            <person name="Arguello R."/>
            <person name="Artieri C.G."/>
            <person name="Barbash D.A."/>
            <person name="Barker D."/>
            <person name="Barsanti P."/>
            <person name="Batterham P."/>
            <person name="Batzoglou S."/>
            <person name="Begun D."/>
            <person name="Bhutkar A."/>
            <person name="Blanco E."/>
            <person name="Bosak S.A."/>
            <person name="Bradley R.K."/>
            <person name="Brand A.D."/>
            <person name="Brent M.R."/>
            <person name="Brooks A.N."/>
            <person name="Brown R.H."/>
            <person name="Butlin R.K."/>
            <person name="Caggese C."/>
            <person name="Calvi B.R."/>
            <person name="Bernardo de Carvalho A."/>
            <person name="Caspi A."/>
            <person name="Castrezana S."/>
            <person name="Celniker S.E."/>
            <person name="Chang J.L."/>
            <person name="Chapple C."/>
            <person name="Chatterji S."/>
            <person name="Chinwalla A."/>
            <person name="Civetta A."/>
            <person name="Clifton S.W."/>
            <person name="Comeron J.M."/>
            <person name="Costello J.C."/>
            <person name="Coyne J.A."/>
            <person name="Daub J."/>
            <person name="David R.G."/>
            <person name="Delcher A.L."/>
            <person name="Delehaunty K."/>
            <person name="Do C.B."/>
            <person name="Ebling H."/>
            <person name="Edwards K."/>
            <person name="Eickbush T."/>
            <person name="Evans J.D."/>
            <person name="Filipski A."/>
            <person name="Findeiss S."/>
            <person name="Freyhult E."/>
            <person name="Fulton L."/>
            <person name="Fulton R."/>
            <person name="Garcia A.C."/>
            <person name="Gardiner A."/>
            <person name="Garfield D.A."/>
            <person name="Garvin B.E."/>
            <person name="Gibson G."/>
            <person name="Gilbert D."/>
            <person name="Gnerre S."/>
            <person name="Godfrey J."/>
            <person name="Good R."/>
            <person name="Gotea V."/>
            <person name="Gravely B."/>
            <person name="Greenberg A.J."/>
            <person name="Griffiths-Jones S."/>
            <person name="Gross S."/>
            <person name="Guigo R."/>
            <person name="Gustafson E.A."/>
            <person name="Haerty W."/>
            <person name="Hahn M.W."/>
            <person name="Halligan D.L."/>
            <person name="Halpern A.L."/>
            <person name="Halter G.M."/>
            <person name="Han M.V."/>
            <person name="Heger A."/>
            <person name="Hillier L."/>
            <person name="Hinrichs A.S."/>
            <person name="Holmes I."/>
            <person name="Hoskins R.A."/>
            <person name="Hubisz M.J."/>
            <person name="Hultmark D."/>
            <person name="Huntley M.A."/>
            <person name="Jaffe D.B."/>
            <person name="Jagadeeshan S."/>
            <person name="Jeck W.R."/>
            <person name="Johnson J."/>
            <person name="Jones C.D."/>
            <person name="Jordan W.C."/>
            <person name="Karpen G.H."/>
            <person name="Kataoka E."/>
            <person name="Keightley P.D."/>
            <person name="Kheradpour P."/>
            <person name="Kirkness E.F."/>
            <person name="Koerich L.B."/>
            <person name="Kristiansen K."/>
            <person name="Kudrna D."/>
            <person name="Kulathinal R.J."/>
            <person name="Kumar S."/>
            <person name="Kwok R."/>
            <person name="Lander E."/>
            <person name="Langley C.H."/>
            <person name="Lapoint R."/>
            <person name="Lazzaro B.P."/>
            <person name="Lee S.J."/>
            <person name="Levesque L."/>
            <person name="Li R."/>
            <person name="Lin C.F."/>
            <person name="Lin M.F."/>
            <person name="Lindblad-Toh K."/>
            <person name="Llopart A."/>
            <person name="Long M."/>
            <person name="Low L."/>
            <person name="Lozovsky E."/>
            <person name="Lu J."/>
            <person name="Luo M."/>
            <person name="Machado C.A."/>
            <person name="Makalowski W."/>
            <person name="Marzo M."/>
            <person name="Matsuda M."/>
            <person name="Matzkin L."/>
            <person name="McAllister B."/>
            <person name="McBride C.S."/>
            <person name="McKernan B."/>
            <person name="McKernan K."/>
            <person name="Mendez-Lago M."/>
            <person name="Minx P."/>
            <person name="Mollenhauer M.U."/>
            <person name="Montooth K."/>
            <person name="Mount S.M."/>
            <person name="Mu X."/>
            <person name="Myers E."/>
            <person name="Negre B."/>
            <person name="Newfeld S."/>
            <person name="Nielsen R."/>
            <person name="Noor M.A."/>
            <person name="O'Grady P."/>
            <person name="Pachter L."/>
            <person name="Papaceit M."/>
            <person name="Parisi M.J."/>
            <person name="Parisi M."/>
            <person name="Parts L."/>
            <person name="Pedersen J.S."/>
            <person name="Pesole G."/>
            <person name="Phillippy A.M."/>
            <person name="Ponting C.P."/>
            <person name="Pop M."/>
            <person name="Porcelli D."/>
            <person name="Powell J.R."/>
            <person name="Prohaska S."/>
            <person name="Pruitt K."/>
            <person name="Puig M."/>
            <person name="Quesneville H."/>
            <person name="Ram K.R."/>
            <person name="Rand D."/>
            <person name="Rasmussen M.D."/>
            <person name="Reed L.K."/>
            <person name="Reenan R."/>
            <person name="Reily A."/>
            <person name="Remington K.A."/>
            <person name="Rieger T.T."/>
            <person name="Ritchie M.G."/>
            <person name="Robin C."/>
            <person name="Rogers Y.H."/>
            <person name="Rohde C."/>
            <person name="Rozas J."/>
            <person name="Rubenfield M.J."/>
            <person name="Ruiz A."/>
            <person name="Russo S."/>
            <person name="Salzberg S.L."/>
            <person name="Sanchez-Gracia A."/>
            <person name="Saranga D.J."/>
            <person name="Sato H."/>
            <person name="Schaeffer S.W."/>
            <person name="Schatz M.C."/>
            <person name="Schlenke T."/>
            <person name="Schwartz R."/>
            <person name="Segarra C."/>
            <person name="Singh R.S."/>
            <person name="Sirot L."/>
            <person name="Sirota M."/>
            <person name="Sisneros N.B."/>
            <person name="Smith C.D."/>
            <person name="Smith T.F."/>
            <person name="Spieth J."/>
            <person name="Stage D.E."/>
            <person name="Stark A."/>
            <person name="Stephan W."/>
            <person name="Strausberg R.L."/>
            <person name="Strempel S."/>
            <person name="Sturgill D."/>
            <person name="Sutton G."/>
            <person name="Sutton G.G."/>
            <person name="Tao W."/>
            <person name="Teichmann S."/>
            <person name="Tobari Y.N."/>
            <person name="Tomimura Y."/>
            <person name="Tsolas J.M."/>
            <person name="Valente V.L."/>
            <person name="Venter E."/>
            <person name="Venter J.C."/>
            <person name="Vicario S."/>
            <person name="Vieira F.G."/>
            <person name="Vilella A.J."/>
            <person name="Villasante A."/>
            <person name="Walenz B."/>
            <person name="Wang J."/>
            <person name="Wasserman M."/>
            <person name="Watts T."/>
            <person name="Wilson D."/>
            <person name="Wilson R.K."/>
            <person name="Wing R.A."/>
            <person name="Wolfner M.F."/>
            <person name="Wong A."/>
            <person name="Wong G.K."/>
            <person name="Wu C.I."/>
            <person name="Wu G."/>
            <person name="Yamamoto D."/>
            <person name="Yang H.P."/>
            <person name="Yang S.P."/>
            <person name="Yorke J.A."/>
            <person name="Yoshida K."/>
            <person name="Zdobnov E."/>
            <person name="Zhang P."/>
            <person name="Zhang Y."/>
            <person name="Zimin A.V."/>
            <person name="Baldwin J."/>
            <person name="Abdouelleil A."/>
            <person name="Abdulkadir J."/>
            <person name="Abebe A."/>
            <person name="Abera B."/>
            <person name="Abreu J."/>
            <person name="Acer S.C."/>
            <person name="Aftuck L."/>
            <person name="Alexander A."/>
            <person name="An P."/>
            <person name="Anderson E."/>
            <person name="Anderson S."/>
            <person name="Arachi H."/>
            <person name="Azer M."/>
            <person name="Bachantsang P."/>
            <person name="Barry A."/>
            <person name="Bayul T."/>
            <person name="Berlin A."/>
            <person name="Bessette D."/>
            <person name="Bloom T."/>
            <person name="Blye J."/>
            <person name="Boguslavskiy L."/>
            <person name="Bonnet C."/>
            <person name="Boukhgalter B."/>
            <person name="Bourzgui I."/>
            <person name="Brown A."/>
            <person name="Cahill P."/>
            <person name="Channer S."/>
            <person name="Cheshatsang Y."/>
            <person name="Chuda L."/>
            <person name="Citroen M."/>
            <person name="Collymore A."/>
            <person name="Cooke P."/>
            <person name="Costello M."/>
            <person name="D'Aco K."/>
            <person name="Daza R."/>
            <person name="De Haan G."/>
            <person name="DeGray S."/>
            <person name="DeMaso C."/>
            <person name="Dhargay N."/>
            <person name="Dooley K."/>
            <person name="Dooley E."/>
            <person name="Doricent M."/>
            <person name="Dorje P."/>
            <person name="Dorjee K."/>
            <person name="Dupes A."/>
            <person name="Elong R."/>
            <person name="Falk J."/>
            <person name="Farina A."/>
            <person name="Faro S."/>
            <person name="Ferguson D."/>
            <person name="Fisher S."/>
            <person name="Foley C.D."/>
            <person name="Franke A."/>
            <person name="Friedrich D."/>
            <person name="Gadbois L."/>
            <person name="Gearin G."/>
            <person name="Gearin C.R."/>
            <person name="Giannoukos G."/>
            <person name="Goode T."/>
            <person name="Graham J."/>
            <person name="Grandbois E."/>
            <person name="Grewal S."/>
            <person name="Gyaltsen K."/>
            <person name="Hafez N."/>
            <person name="Hagos B."/>
            <person name="Hall J."/>
            <person name="Henson C."/>
            <person name="Hollinger A."/>
            <person name="Honan T."/>
            <person name="Huard M.D."/>
            <person name="Hughes L."/>
            <person name="Hurhula B."/>
            <person name="Husby M.E."/>
            <person name="Kamat A."/>
            <person name="Kanga B."/>
            <person name="Kashin S."/>
            <person name="Khazanovich D."/>
            <person name="Kisner P."/>
            <person name="Lance K."/>
            <person name="Lara M."/>
            <person name="Lee W."/>
            <person name="Lennon N."/>
            <person name="Letendre F."/>
            <person name="LeVine R."/>
            <person name="Lipovsky A."/>
            <person name="Liu X."/>
            <person name="Liu J."/>
            <person name="Liu S."/>
            <person name="Lokyitsang T."/>
            <person name="Lokyitsang Y."/>
            <person name="Lubonja R."/>
            <person name="Lui A."/>
            <person name="MacDonald P."/>
            <person name="Magnisalis V."/>
            <person name="Maru K."/>
            <person name="Matthews C."/>
            <person name="McCusker W."/>
            <person name="McDonough S."/>
            <person name="Mehta T."/>
            <person name="Meldrim J."/>
            <person name="Meneus L."/>
            <person name="Mihai O."/>
            <person name="Mihalev A."/>
            <person name="Mihova T."/>
            <person name="Mittelman R."/>
            <person name="Mlenga V."/>
            <person name="Montmayeur A."/>
            <person name="Mulrain L."/>
            <person name="Navidi A."/>
            <person name="Naylor J."/>
            <person name="Negash T."/>
            <person name="Nguyen T."/>
            <person name="Nguyen N."/>
            <person name="Nicol R."/>
            <person name="Norbu C."/>
            <person name="Norbu N."/>
            <person name="Novod N."/>
            <person name="O'Neill B."/>
            <person name="Osman S."/>
            <person name="Markiewicz E."/>
            <person name="Oyono O.L."/>
            <person name="Patti C."/>
            <person name="Phunkhang P."/>
            <person name="Pierre F."/>
            <person name="Priest M."/>
            <person name="Raghuraman S."/>
            <person name="Rege F."/>
            <person name="Reyes R."/>
            <person name="Rise C."/>
            <person name="Rogov P."/>
            <person name="Ross K."/>
            <person name="Ryan E."/>
            <person name="Settipalli S."/>
            <person name="Shea T."/>
            <person name="Sherpa N."/>
            <person name="Shi L."/>
            <person name="Shih D."/>
            <person name="Sparrow T."/>
            <person name="Spaulding J."/>
            <person name="Stalker J."/>
            <person name="Stange-Thomann N."/>
            <person name="Stavropoulos S."/>
            <person name="Stone C."/>
            <person name="Strader C."/>
            <person name="Tesfaye S."/>
            <person name="Thomson T."/>
            <person name="Thoulutsang Y."/>
            <person name="Thoulutsang D."/>
            <person name="Topham K."/>
            <person name="Topping I."/>
            <person name="Tsamla T."/>
            <person name="Vassiliev H."/>
            <person name="Vo A."/>
            <person name="Wangchuk T."/>
            <person name="Wangdi T."/>
            <person name="Weiand M."/>
            <person name="Wilkinson J."/>
            <person name="Wilson A."/>
            <person name="Yadav S."/>
            <person name="Young G."/>
            <person name="Yu Q."/>
            <person name="Zembek L."/>
            <person name="Zhong D."/>
            <person name="Zimmer A."/>
            <person name="Zwirko Z."/>
            <person name="Jaffe D.B."/>
            <person name="Alvarez P."/>
            <person name="Brockman W."/>
            <person name="Butler J."/>
            <person name="Chin C."/>
            <person name="Gnerre S."/>
            <person name="Grabherr M."/>
            <person name="Kleber M."/>
            <person name="Mauceli E."/>
            <person name="MacCallum I."/>
        </authorList>
    </citation>
    <scope>NUCLEOTIDE SEQUENCE [LARGE SCALE GENOMIC DNA]</scope>
    <source>
        <strain evidence="4">MSH-3 / Tucson 14011-0111.49</strain>
    </source>
</reference>
<keyword evidence="4" id="KW-1185">Reference proteome</keyword>
<proteinExistence type="predicted"/>
<keyword evidence="2" id="KW-0732">Signal</keyword>
<dbReference type="OMA" id="GGYWRMV"/>
<feature type="signal peptide" evidence="2">
    <location>
        <begin position="1"/>
        <end position="20"/>
    </location>
</feature>
<dbReference type="KEGG" id="dpe:6596991"/>